<sequence>MQPSEADPAPQTRLIDRVPPQFFIVGSALIQYIGAAIAVGLFTIMSPSEVAWWRILIAAAVLLVWRRPWRVGLTRADLIRSGIFGLAMTAMNMTFYQAIEYLPLGTAVSLEFIGPVSVAVLRGRGWAPRIAALFAFGGVVAIGGVGIDLSDPKVLIGVAWIMSAALMWALYIVLGQHIASQRSGITNLAVGSTIGALVTAPFFVSSVAVVAGDWTVFVALLGVGVLSTVLPYSLEALAMSRVSASTFALFTALLPATSALVGALMLRQIPGLGEVLGLVLISVAVAITSRTPRR</sequence>
<feature type="transmembrane region" description="Helical" evidence="2">
    <location>
        <begin position="78"/>
        <end position="95"/>
    </location>
</feature>
<keyword evidence="2" id="KW-0812">Transmembrane</keyword>
<feature type="transmembrane region" description="Helical" evidence="2">
    <location>
        <begin position="246"/>
        <end position="266"/>
    </location>
</feature>
<keyword evidence="2" id="KW-1133">Transmembrane helix</keyword>
<dbReference type="InterPro" id="IPR000620">
    <property type="entry name" value="EamA_dom"/>
</dbReference>
<feature type="transmembrane region" description="Helical" evidence="2">
    <location>
        <begin position="186"/>
        <end position="208"/>
    </location>
</feature>
<dbReference type="OrthoDB" id="9815120at2"/>
<dbReference type="Proteomes" id="UP000280444">
    <property type="component" value="Unassembled WGS sequence"/>
</dbReference>
<dbReference type="Pfam" id="PF00892">
    <property type="entry name" value="EamA"/>
    <property type="match status" value="1"/>
</dbReference>
<evidence type="ECO:0000313" key="4">
    <source>
        <dbReference type="EMBL" id="RRC94782.1"/>
    </source>
</evidence>
<feature type="transmembrane region" description="Helical" evidence="2">
    <location>
        <begin position="130"/>
        <end position="149"/>
    </location>
</feature>
<dbReference type="GO" id="GO:0016020">
    <property type="term" value="C:membrane"/>
    <property type="evidence" value="ECO:0007669"/>
    <property type="project" value="InterPro"/>
</dbReference>
<evidence type="ECO:0000256" key="2">
    <source>
        <dbReference type="SAM" id="Phobius"/>
    </source>
</evidence>
<organism evidence="4 5">
    <name type="scientific">Schaalia canis</name>
    <dbReference type="NCBI Taxonomy" id="100469"/>
    <lineage>
        <taxon>Bacteria</taxon>
        <taxon>Bacillati</taxon>
        <taxon>Actinomycetota</taxon>
        <taxon>Actinomycetes</taxon>
        <taxon>Actinomycetales</taxon>
        <taxon>Actinomycetaceae</taxon>
        <taxon>Schaalia</taxon>
    </lineage>
</organism>
<dbReference type="EMBL" id="RQZF01000010">
    <property type="protein sequence ID" value="RRC94782.1"/>
    <property type="molecule type" value="Genomic_DNA"/>
</dbReference>
<keyword evidence="2" id="KW-0472">Membrane</keyword>
<feature type="transmembrane region" description="Helical" evidence="2">
    <location>
        <begin position="22"/>
        <end position="44"/>
    </location>
</feature>
<name>A0A3P1SEP3_9ACTO</name>
<dbReference type="RefSeq" id="WP_124871696.1">
    <property type="nucleotide sequence ID" value="NZ_RQZF01000010.1"/>
</dbReference>
<comment type="similarity">
    <text evidence="1">Belongs to the EamA transporter family.</text>
</comment>
<feature type="transmembrane region" description="Helical" evidence="2">
    <location>
        <begin position="101"/>
        <end position="121"/>
    </location>
</feature>
<keyword evidence="5" id="KW-1185">Reference proteome</keyword>
<dbReference type="AlphaFoldDB" id="A0A3P1SEP3"/>
<reference evidence="4 5" key="1">
    <citation type="submission" date="2018-11" db="EMBL/GenBank/DDBJ databases">
        <title>Genomes From Bacteria Associated with the Canine Oral Cavity: a Test Case for Automated Genome-Based Taxonomic Assignment.</title>
        <authorList>
            <person name="Coil D.A."/>
            <person name="Jospin G."/>
            <person name="Darling A.E."/>
            <person name="Wallis C."/>
            <person name="Davis I.J."/>
            <person name="Harris S."/>
            <person name="Eisen J.A."/>
            <person name="Holcombe L.J."/>
            <person name="O'Flynn C."/>
        </authorList>
    </citation>
    <scope>NUCLEOTIDE SEQUENCE [LARGE SCALE GENOMIC DNA]</scope>
    <source>
        <strain evidence="4 5">OH770</strain>
    </source>
</reference>
<feature type="transmembrane region" description="Helical" evidence="2">
    <location>
        <begin position="272"/>
        <end position="289"/>
    </location>
</feature>
<dbReference type="SUPFAM" id="SSF103481">
    <property type="entry name" value="Multidrug resistance efflux transporter EmrE"/>
    <property type="match status" value="2"/>
</dbReference>
<feature type="domain" description="EamA" evidence="3">
    <location>
        <begin position="156"/>
        <end position="289"/>
    </location>
</feature>
<protein>
    <submittedName>
        <fullName evidence="4">EamA family transporter</fullName>
    </submittedName>
</protein>
<accession>A0A3P1SEP3</accession>
<comment type="caution">
    <text evidence="4">The sequence shown here is derived from an EMBL/GenBank/DDBJ whole genome shotgun (WGS) entry which is preliminary data.</text>
</comment>
<feature type="transmembrane region" description="Helical" evidence="2">
    <location>
        <begin position="214"/>
        <end position="234"/>
    </location>
</feature>
<evidence type="ECO:0000259" key="3">
    <source>
        <dbReference type="Pfam" id="PF00892"/>
    </source>
</evidence>
<evidence type="ECO:0000256" key="1">
    <source>
        <dbReference type="ARBA" id="ARBA00007362"/>
    </source>
</evidence>
<evidence type="ECO:0000313" key="5">
    <source>
        <dbReference type="Proteomes" id="UP000280444"/>
    </source>
</evidence>
<feature type="transmembrane region" description="Helical" evidence="2">
    <location>
        <begin position="50"/>
        <end position="66"/>
    </location>
</feature>
<gene>
    <name evidence="4" type="ORF">EII11_08840</name>
</gene>
<feature type="transmembrane region" description="Helical" evidence="2">
    <location>
        <begin position="155"/>
        <end position="174"/>
    </location>
</feature>
<dbReference type="InterPro" id="IPR037185">
    <property type="entry name" value="EmrE-like"/>
</dbReference>
<proteinExistence type="inferred from homology"/>